<organism evidence="3 4">
    <name type="scientific">Crepidotus variabilis</name>
    <dbReference type="NCBI Taxonomy" id="179855"/>
    <lineage>
        <taxon>Eukaryota</taxon>
        <taxon>Fungi</taxon>
        <taxon>Dikarya</taxon>
        <taxon>Basidiomycota</taxon>
        <taxon>Agaricomycotina</taxon>
        <taxon>Agaricomycetes</taxon>
        <taxon>Agaricomycetidae</taxon>
        <taxon>Agaricales</taxon>
        <taxon>Agaricineae</taxon>
        <taxon>Crepidotaceae</taxon>
        <taxon>Crepidotus</taxon>
    </lineage>
</organism>
<evidence type="ECO:0000313" key="4">
    <source>
        <dbReference type="Proteomes" id="UP000807306"/>
    </source>
</evidence>
<name>A0A9P6JMD2_9AGAR</name>
<feature type="compositionally biased region" description="Low complexity" evidence="1">
    <location>
        <begin position="235"/>
        <end position="248"/>
    </location>
</feature>
<feature type="region of interest" description="Disordered" evidence="1">
    <location>
        <begin position="167"/>
        <end position="212"/>
    </location>
</feature>
<dbReference type="EMBL" id="MU157880">
    <property type="protein sequence ID" value="KAF9525738.1"/>
    <property type="molecule type" value="Genomic_DNA"/>
</dbReference>
<feature type="compositionally biased region" description="Low complexity" evidence="1">
    <location>
        <begin position="17"/>
        <end position="33"/>
    </location>
</feature>
<dbReference type="AlphaFoldDB" id="A0A9P6JMD2"/>
<keyword evidence="2" id="KW-0812">Transmembrane</keyword>
<protein>
    <recommendedName>
        <fullName evidence="5">Transmembrane protein</fullName>
    </recommendedName>
</protein>
<feature type="region of interest" description="Disordered" evidence="1">
    <location>
        <begin position="337"/>
        <end position="361"/>
    </location>
</feature>
<feature type="compositionally biased region" description="Basic and acidic residues" evidence="1">
    <location>
        <begin position="63"/>
        <end position="72"/>
    </location>
</feature>
<feature type="compositionally biased region" description="Basic residues" evidence="1">
    <location>
        <begin position="349"/>
        <end position="358"/>
    </location>
</feature>
<accession>A0A9P6JMD2</accession>
<evidence type="ECO:0000313" key="3">
    <source>
        <dbReference type="EMBL" id="KAF9525738.1"/>
    </source>
</evidence>
<reference evidence="3" key="1">
    <citation type="submission" date="2020-11" db="EMBL/GenBank/DDBJ databases">
        <authorList>
            <consortium name="DOE Joint Genome Institute"/>
            <person name="Ahrendt S."/>
            <person name="Riley R."/>
            <person name="Andreopoulos W."/>
            <person name="Labutti K."/>
            <person name="Pangilinan J."/>
            <person name="Ruiz-Duenas F.J."/>
            <person name="Barrasa J.M."/>
            <person name="Sanchez-Garcia M."/>
            <person name="Camarero S."/>
            <person name="Miyauchi S."/>
            <person name="Serrano A."/>
            <person name="Linde D."/>
            <person name="Babiker R."/>
            <person name="Drula E."/>
            <person name="Ayuso-Fernandez I."/>
            <person name="Pacheco R."/>
            <person name="Padilla G."/>
            <person name="Ferreira P."/>
            <person name="Barriuso J."/>
            <person name="Kellner H."/>
            <person name="Castanera R."/>
            <person name="Alfaro M."/>
            <person name="Ramirez L."/>
            <person name="Pisabarro A.G."/>
            <person name="Kuo A."/>
            <person name="Tritt A."/>
            <person name="Lipzen A."/>
            <person name="He G."/>
            <person name="Yan M."/>
            <person name="Ng V."/>
            <person name="Cullen D."/>
            <person name="Martin F."/>
            <person name="Rosso M.-N."/>
            <person name="Henrissat B."/>
            <person name="Hibbett D."/>
            <person name="Martinez A.T."/>
            <person name="Grigoriev I.V."/>
        </authorList>
    </citation>
    <scope>NUCLEOTIDE SEQUENCE</scope>
    <source>
        <strain evidence="3">CBS 506.95</strain>
    </source>
</reference>
<gene>
    <name evidence="3" type="ORF">CPB83DRAFT_517439</name>
</gene>
<feature type="compositionally biased region" description="Basic and acidic residues" evidence="1">
    <location>
        <begin position="101"/>
        <end position="115"/>
    </location>
</feature>
<sequence length="430" mass="47799">MFNFFSSASQGPPSDAGSQSRPPSPRSPSTGSTANVDLPDEQNEEGPWLLPPEDQAGPSLHSSVERIMRRGSEIPLNSNPNGSRHTRSHSFSPPTQLDGPPKLRLDTGDSIDEKGKMKRRQQAVNPYMSPPLTNAPASESFLSGVERVSRILSRGLDLDIVEDDLEEAEELQSERSSTSSRSSILTERELRRTVKGKEREKSEKGKGKQRAVESITPAPHIIEVEEEEISAFDISSSSLTSHGESTTTRQATVGDTTLDDPGSIVPSVRFPAIFNQGDDEDEELDEEDELSTLESSPRSIILPVLPPQILLLRTPVDEEITQRRIMRHLIEPSSPVDEVTSAVEEKPSYKRGRTHYRPHPAYVGTRNGRPRYLRRKRWEKSQERGLSRDFFLIITLCFGLACAGILIIRPTAMALLGYNALANRLELDIY</sequence>
<feature type="region of interest" description="Disordered" evidence="1">
    <location>
        <begin position="235"/>
        <end position="295"/>
    </location>
</feature>
<feature type="compositionally biased region" description="Basic and acidic residues" evidence="1">
    <location>
        <begin position="186"/>
        <end position="206"/>
    </location>
</feature>
<keyword evidence="4" id="KW-1185">Reference proteome</keyword>
<dbReference type="OrthoDB" id="3022434at2759"/>
<evidence type="ECO:0000256" key="2">
    <source>
        <dbReference type="SAM" id="Phobius"/>
    </source>
</evidence>
<proteinExistence type="predicted"/>
<keyword evidence="2" id="KW-0472">Membrane</keyword>
<feature type="compositionally biased region" description="Low complexity" evidence="1">
    <location>
        <begin position="174"/>
        <end position="185"/>
    </location>
</feature>
<feature type="region of interest" description="Disordered" evidence="1">
    <location>
        <begin position="1"/>
        <end position="136"/>
    </location>
</feature>
<feature type="transmembrane region" description="Helical" evidence="2">
    <location>
        <begin position="390"/>
        <end position="408"/>
    </location>
</feature>
<feature type="compositionally biased region" description="Polar residues" evidence="1">
    <location>
        <begin position="1"/>
        <end position="12"/>
    </location>
</feature>
<keyword evidence="2" id="KW-1133">Transmembrane helix</keyword>
<dbReference type="Proteomes" id="UP000807306">
    <property type="component" value="Unassembled WGS sequence"/>
</dbReference>
<comment type="caution">
    <text evidence="3">The sequence shown here is derived from an EMBL/GenBank/DDBJ whole genome shotgun (WGS) entry which is preliminary data.</text>
</comment>
<evidence type="ECO:0008006" key="5">
    <source>
        <dbReference type="Google" id="ProtNLM"/>
    </source>
</evidence>
<feature type="compositionally biased region" description="Acidic residues" evidence="1">
    <location>
        <begin position="277"/>
        <end position="291"/>
    </location>
</feature>
<feature type="compositionally biased region" description="Polar residues" evidence="1">
    <location>
        <begin position="75"/>
        <end position="95"/>
    </location>
</feature>
<evidence type="ECO:0000256" key="1">
    <source>
        <dbReference type="SAM" id="MobiDB-lite"/>
    </source>
</evidence>